<dbReference type="AlphaFoldDB" id="A0A837KL18"/>
<keyword evidence="1" id="KW-0812">Transmembrane</keyword>
<protein>
    <submittedName>
        <fullName evidence="2">Membrane protein</fullName>
    </submittedName>
</protein>
<evidence type="ECO:0000256" key="1">
    <source>
        <dbReference type="SAM" id="Phobius"/>
    </source>
</evidence>
<name>A0A837KL18_9BACL</name>
<feature type="transmembrane region" description="Helical" evidence="1">
    <location>
        <begin position="21"/>
        <end position="45"/>
    </location>
</feature>
<keyword evidence="5" id="KW-1185">Reference proteome</keyword>
<reference evidence="3 4" key="1">
    <citation type="submission" date="2015-05" db="EMBL/GenBank/DDBJ databases">
        <title>Genome sequencing project for genomic taxonomy and phylogenomics of Bacillus-like bacteria.</title>
        <authorList>
            <person name="Liu B."/>
            <person name="Wang J."/>
            <person name="Zhu Y."/>
            <person name="Liu G."/>
            <person name="Chen Q."/>
            <person name="Chen Z."/>
            <person name="Lan J."/>
            <person name="Che J."/>
            <person name="Ge C."/>
            <person name="Shi H."/>
            <person name="Pan Z."/>
            <person name="Liu X."/>
        </authorList>
    </citation>
    <scope>NUCLEOTIDE SEQUENCE [LARGE SCALE GENOMIC DNA]</scope>
    <source>
        <strain evidence="3 4">DSM 9885</strain>
    </source>
</reference>
<feature type="transmembrane region" description="Helical" evidence="1">
    <location>
        <begin position="127"/>
        <end position="149"/>
    </location>
</feature>
<feature type="transmembrane region" description="Helical" evidence="1">
    <location>
        <begin position="65"/>
        <end position="82"/>
    </location>
</feature>
<dbReference type="OrthoDB" id="5190099at2"/>
<dbReference type="InterPro" id="IPR018719">
    <property type="entry name" value="DUF2243_membrane"/>
</dbReference>
<accession>A0A837KL18</accession>
<evidence type="ECO:0000313" key="5">
    <source>
        <dbReference type="Proteomes" id="UP000319498"/>
    </source>
</evidence>
<dbReference type="Proteomes" id="UP000035218">
    <property type="component" value="Unassembled WGS sequence"/>
</dbReference>
<reference evidence="2 5" key="2">
    <citation type="submission" date="2019-06" db="EMBL/GenBank/DDBJ databases">
        <title>Whole genome shotgun sequence of Brevibacillus formosus NBRC 15716.</title>
        <authorList>
            <person name="Hosoyama A."/>
            <person name="Uohara A."/>
            <person name="Ohji S."/>
            <person name="Ichikawa N."/>
        </authorList>
    </citation>
    <scope>NUCLEOTIDE SEQUENCE [LARGE SCALE GENOMIC DNA]</scope>
    <source>
        <strain evidence="2 5">NBRC 15716</strain>
    </source>
</reference>
<dbReference type="Proteomes" id="UP000319498">
    <property type="component" value="Unassembled WGS sequence"/>
</dbReference>
<keyword evidence="1" id="KW-1133">Transmembrane helix</keyword>
<evidence type="ECO:0000313" key="3">
    <source>
        <dbReference type="EMBL" id="KLH98174.1"/>
    </source>
</evidence>
<dbReference type="Pfam" id="PF10002">
    <property type="entry name" value="DUF2243"/>
    <property type="match status" value="1"/>
</dbReference>
<comment type="caution">
    <text evidence="3">The sequence shown here is derived from an EMBL/GenBank/DDBJ whole genome shotgun (WGS) entry which is preliminary data.</text>
</comment>
<proteinExistence type="predicted"/>
<keyword evidence="1" id="KW-0472">Membrane</keyword>
<sequence length="155" mass="17745">MGGAYRFLAYFGLGDTRLKKTMIGAFLFGVGIIGMLDGIIFHQILQWHSVDMYGDRHHQIMSDGFFHLFVTVIIFLSGILLWKSNPVGTAYYFWSSFFLGAGIFNLVEGIVNHHLLQIHHVKPGHSQFLYDISYDLFALLLIGIGWLLYRRTKSK</sequence>
<evidence type="ECO:0000313" key="4">
    <source>
        <dbReference type="Proteomes" id="UP000035218"/>
    </source>
</evidence>
<dbReference type="EMBL" id="BJOL01000019">
    <property type="protein sequence ID" value="GED59261.1"/>
    <property type="molecule type" value="Genomic_DNA"/>
</dbReference>
<evidence type="ECO:0000313" key="2">
    <source>
        <dbReference type="EMBL" id="GED59261.1"/>
    </source>
</evidence>
<organism evidence="3 4">
    <name type="scientific">Brevibacillus formosus</name>
    <dbReference type="NCBI Taxonomy" id="54913"/>
    <lineage>
        <taxon>Bacteria</taxon>
        <taxon>Bacillati</taxon>
        <taxon>Bacillota</taxon>
        <taxon>Bacilli</taxon>
        <taxon>Bacillales</taxon>
        <taxon>Paenibacillaceae</taxon>
        <taxon>Brevibacillus</taxon>
    </lineage>
</organism>
<dbReference type="EMBL" id="LDCN01000004">
    <property type="protein sequence ID" value="KLH98174.1"/>
    <property type="molecule type" value="Genomic_DNA"/>
</dbReference>
<gene>
    <name evidence="3" type="ORF">AA984_14235</name>
    <name evidence="2" type="ORF">BFO01nite_33930</name>
</gene>
<feature type="transmembrane region" description="Helical" evidence="1">
    <location>
        <begin position="89"/>
        <end position="107"/>
    </location>
</feature>